<gene>
    <name evidence="1" type="ORF">SCF082_LOCUS43217</name>
</gene>
<name>A0ABP0QXE4_9DINO</name>
<reference evidence="1 2" key="1">
    <citation type="submission" date="2024-02" db="EMBL/GenBank/DDBJ databases">
        <authorList>
            <person name="Chen Y."/>
            <person name="Shah S."/>
            <person name="Dougan E. K."/>
            <person name="Thang M."/>
            <person name="Chan C."/>
        </authorList>
    </citation>
    <scope>NUCLEOTIDE SEQUENCE [LARGE SCALE GENOMIC DNA]</scope>
</reference>
<dbReference type="EMBL" id="CAXAMM010040228">
    <property type="protein sequence ID" value="CAK9091776.1"/>
    <property type="molecule type" value="Genomic_DNA"/>
</dbReference>
<proteinExistence type="predicted"/>
<dbReference type="Proteomes" id="UP001642464">
    <property type="component" value="Unassembled WGS sequence"/>
</dbReference>
<evidence type="ECO:0000313" key="1">
    <source>
        <dbReference type="EMBL" id="CAK9091776.1"/>
    </source>
</evidence>
<comment type="caution">
    <text evidence="1">The sequence shown here is derived from an EMBL/GenBank/DDBJ whole genome shotgun (WGS) entry which is preliminary data.</text>
</comment>
<accession>A0ABP0QXE4</accession>
<organism evidence="1 2">
    <name type="scientific">Durusdinium trenchii</name>
    <dbReference type="NCBI Taxonomy" id="1381693"/>
    <lineage>
        <taxon>Eukaryota</taxon>
        <taxon>Sar</taxon>
        <taxon>Alveolata</taxon>
        <taxon>Dinophyceae</taxon>
        <taxon>Suessiales</taxon>
        <taxon>Symbiodiniaceae</taxon>
        <taxon>Durusdinium</taxon>
    </lineage>
</organism>
<protein>
    <submittedName>
        <fullName evidence="1">Uncharacterized protein</fullName>
    </submittedName>
</protein>
<sequence>MRSRQLRYPKAGAASRSRDLVAVSTSLGSPCTLHPPVNWGAAPLWREGTCFPYGGVRAPPGETKCSSTPPFNAGKRICYCFTTTTTSTTTTAADGVWKFSPDPGTSR</sequence>
<keyword evidence="2" id="KW-1185">Reference proteome</keyword>
<evidence type="ECO:0000313" key="2">
    <source>
        <dbReference type="Proteomes" id="UP001642464"/>
    </source>
</evidence>